<dbReference type="Gene3D" id="3.30.200.20">
    <property type="entry name" value="Phosphorylase Kinase, domain 1"/>
    <property type="match status" value="1"/>
</dbReference>
<protein>
    <submittedName>
        <fullName evidence="4">Phosphotransferase enzyme family protein</fullName>
    </submittedName>
</protein>
<evidence type="ECO:0000313" key="4">
    <source>
        <dbReference type="EMBL" id="SJM38267.1"/>
    </source>
</evidence>
<dbReference type="PANTHER" id="PTHR33540">
    <property type="entry name" value="TRNA THREONYLCARBAMOYLADENOSINE BIOSYNTHESIS PROTEIN TSAE"/>
    <property type="match status" value="1"/>
</dbReference>
<evidence type="ECO:0000259" key="3">
    <source>
        <dbReference type="Pfam" id="PF01636"/>
    </source>
</evidence>
<evidence type="ECO:0000313" key="5">
    <source>
        <dbReference type="Proteomes" id="UP000188169"/>
    </source>
</evidence>
<dbReference type="AlphaFoldDB" id="A0A1R4EIB4"/>
<dbReference type="InterPro" id="IPR002575">
    <property type="entry name" value="Aminoglycoside_PTrfase"/>
</dbReference>
<reference evidence="5" key="1">
    <citation type="submission" date="2017-02" db="EMBL/GenBank/DDBJ databases">
        <authorList>
            <person name="Mornico D."/>
        </authorList>
    </citation>
    <scope>NUCLEOTIDE SEQUENCE [LARGE SCALE GENOMIC DNA]</scope>
</reference>
<keyword evidence="4" id="KW-0808">Transferase</keyword>
<dbReference type="Pfam" id="PF01636">
    <property type="entry name" value="APH"/>
    <property type="match status" value="1"/>
</dbReference>
<sequence>MTNPETNSPTAVDTAPITANSAAAYHTEQRYEQLLEFIEAAFPSHKVRVESLPGDASFRRYHRVYLEGKANDESASTDSSGQALDPSYIVMDAPPQLESIESFVRIDNLMAPKINVPTLLAQDVEQGFLVLQDFGSIEFAHLIAEAKVKQDSGRIDELYRWAIDCLLQLQTLDIEKAKNNFAVPDYDAATLKREMELFTEWFLPYIDQELTSETQTIWQDFTGALIEKLLQHPAVVVHRDYHSRNLMQDQYHSAELGVIDFQDALIGSYTYDLVSLVRDAYVDWSESQVEAWIEYYWLQSKQVHAATAETLTEFTSQVNLMGIQRHLKVLGIFIRLAERDGKARYLADIPKVWQDLMIEMKWLSQHGDTQTQAFIEPALQWLQQHIEPKFKQKFA</sequence>
<dbReference type="PANTHER" id="PTHR33540:SF1">
    <property type="entry name" value="N-ACETYLMURAMATE_N-ACETYLGLUCOSAMINE KINASE"/>
    <property type="match status" value="1"/>
</dbReference>
<feature type="domain" description="Aminoglycoside phosphotransferase" evidence="3">
    <location>
        <begin position="50"/>
        <end position="296"/>
    </location>
</feature>
<evidence type="ECO:0000256" key="2">
    <source>
        <dbReference type="ARBA" id="ARBA00022840"/>
    </source>
</evidence>
<keyword evidence="1" id="KW-0547">Nucleotide-binding</keyword>
<keyword evidence="2" id="KW-0067">ATP-binding</keyword>
<dbReference type="Proteomes" id="UP000188169">
    <property type="component" value="Unassembled WGS sequence"/>
</dbReference>
<dbReference type="GO" id="GO:0016740">
    <property type="term" value="F:transferase activity"/>
    <property type="evidence" value="ECO:0007669"/>
    <property type="project" value="UniProtKB-KW"/>
</dbReference>
<dbReference type="InterPro" id="IPR011009">
    <property type="entry name" value="Kinase-like_dom_sf"/>
</dbReference>
<name>A0A1R4EIB4_9GAMM</name>
<dbReference type="SUPFAM" id="SSF56112">
    <property type="entry name" value="Protein kinase-like (PK-like)"/>
    <property type="match status" value="1"/>
</dbReference>
<accession>A0A1R4EIB4</accession>
<organism evidence="4 5">
    <name type="scientific">Psychrobacter pasteurii</name>
    <dbReference type="NCBI Taxonomy" id="1945520"/>
    <lineage>
        <taxon>Bacteria</taxon>
        <taxon>Pseudomonadati</taxon>
        <taxon>Pseudomonadota</taxon>
        <taxon>Gammaproteobacteria</taxon>
        <taxon>Moraxellales</taxon>
        <taxon>Moraxellaceae</taxon>
        <taxon>Psychrobacter</taxon>
    </lineage>
</organism>
<evidence type="ECO:0000256" key="1">
    <source>
        <dbReference type="ARBA" id="ARBA00022741"/>
    </source>
</evidence>
<dbReference type="EMBL" id="FUGD01000134">
    <property type="protein sequence ID" value="SJM38267.1"/>
    <property type="molecule type" value="Genomic_DNA"/>
</dbReference>
<gene>
    <name evidence="4" type="ORF">A1019T_02257</name>
</gene>
<dbReference type="Gene3D" id="3.90.1200.10">
    <property type="match status" value="1"/>
</dbReference>
<dbReference type="GO" id="GO:0005524">
    <property type="term" value="F:ATP binding"/>
    <property type="evidence" value="ECO:0007669"/>
    <property type="project" value="UniProtKB-KW"/>
</dbReference>
<dbReference type="RefSeq" id="WP_208606953.1">
    <property type="nucleotide sequence ID" value="NZ_FUGD01000134.1"/>
</dbReference>
<proteinExistence type="predicted"/>
<dbReference type="STRING" id="1945520.A1019T_02257"/>
<keyword evidence="5" id="KW-1185">Reference proteome</keyword>